<proteinExistence type="inferred from homology"/>
<keyword evidence="1 6" id="KW-0963">Cytoplasm</keyword>
<dbReference type="InterPro" id="IPR010136">
    <property type="entry name" value="AGPR_type-2"/>
</dbReference>
<feature type="domain" description="Semialdehyde dehydrogenase NAD-binding" evidence="7">
    <location>
        <begin position="4"/>
        <end position="105"/>
    </location>
</feature>
<evidence type="ECO:0000313" key="9">
    <source>
        <dbReference type="Proteomes" id="UP000658131"/>
    </source>
</evidence>
<dbReference type="InterPro" id="IPR000534">
    <property type="entry name" value="Semialdehyde_DH_NAD-bd"/>
</dbReference>
<dbReference type="CDD" id="cd23935">
    <property type="entry name" value="AGPR_2_C"/>
    <property type="match status" value="1"/>
</dbReference>
<dbReference type="RefSeq" id="WP_262400468.1">
    <property type="nucleotide sequence ID" value="NZ_JACRTB010000019.1"/>
</dbReference>
<protein>
    <recommendedName>
        <fullName evidence="6">N-acetyl-gamma-glutamyl-phosphate reductase</fullName>
        <shortName evidence="6">AGPR</shortName>
        <ecNumber evidence="6">1.2.1.38</ecNumber>
    </recommendedName>
    <alternativeName>
        <fullName evidence="6">N-acetyl-glutamate semialdehyde dehydrogenase</fullName>
        <shortName evidence="6">NAGSA dehydrogenase</shortName>
    </alternativeName>
</protein>
<organism evidence="8 9">
    <name type="scientific">Yanshouia hominis</name>
    <dbReference type="NCBI Taxonomy" id="2763673"/>
    <lineage>
        <taxon>Bacteria</taxon>
        <taxon>Bacillati</taxon>
        <taxon>Bacillota</taxon>
        <taxon>Clostridia</taxon>
        <taxon>Eubacteriales</taxon>
        <taxon>Oscillospiraceae</taxon>
        <taxon>Yanshouia</taxon>
    </lineage>
</organism>
<accession>A0ABR7NKR4</accession>
<dbReference type="SMART" id="SM00859">
    <property type="entry name" value="Semialdhyde_dh"/>
    <property type="match status" value="1"/>
</dbReference>
<comment type="subcellular location">
    <subcellularLocation>
        <location evidence="6">Cytoplasm</location>
    </subcellularLocation>
</comment>
<dbReference type="Proteomes" id="UP000658131">
    <property type="component" value="Unassembled WGS sequence"/>
</dbReference>
<comment type="caution">
    <text evidence="8">The sequence shown here is derived from an EMBL/GenBank/DDBJ whole genome shotgun (WGS) entry which is preliminary data.</text>
</comment>
<evidence type="ECO:0000259" key="7">
    <source>
        <dbReference type="SMART" id="SM00859"/>
    </source>
</evidence>
<dbReference type="InterPro" id="IPR058924">
    <property type="entry name" value="AGPR_dimerisation_dom"/>
</dbReference>
<sequence>MAYQIFIDGQEGTTGLKILDRLAARPDLEILKIDEEKRKDPAERRKLINASDITFLCLPDAAAIEAAALATNDHVKIIDASTAHRVAPGWAYGFPELSGGHRAAIAASHRIANPGCYATGFISVAAPMVRKGWMPADYPVVCHAVSGYSGGGKKMIAAYADPHRPAEYQSVRQYGLTQSHKHQKEMQVLSGLADIPIFNPAVSDFYSGMTVSVPLYTRLLSGKPSVRAIHEMFCEYYAGQHFVQVMPLMGEGVLEGGFLPSNQLAGTNLLQIFVCGNDDRVLLAACLDNLGKGASGAAVQNMNIALGLDETTGLL</sequence>
<dbReference type="PANTHER" id="PTHR32338:SF10">
    <property type="entry name" value="N-ACETYL-GAMMA-GLUTAMYL-PHOSPHATE REDUCTASE, CHLOROPLASTIC-RELATED"/>
    <property type="match status" value="1"/>
</dbReference>
<comment type="pathway">
    <text evidence="6">Amino-acid biosynthesis; L-arginine biosynthesis; N(2)-acetyl-L-ornithine from L-glutamate: step 3/4.</text>
</comment>
<keyword evidence="5 6" id="KW-0560">Oxidoreductase</keyword>
<dbReference type="Pfam" id="PF01118">
    <property type="entry name" value="Semialdhyde_dh"/>
    <property type="match status" value="1"/>
</dbReference>
<keyword evidence="3 6" id="KW-0028">Amino-acid biosynthesis</keyword>
<dbReference type="InterPro" id="IPR036291">
    <property type="entry name" value="NAD(P)-bd_dom_sf"/>
</dbReference>
<keyword evidence="4 6" id="KW-0521">NADP</keyword>
<dbReference type="PANTHER" id="PTHR32338">
    <property type="entry name" value="N-ACETYL-GAMMA-GLUTAMYL-PHOSPHATE REDUCTASE, CHLOROPLASTIC-RELATED-RELATED"/>
    <property type="match status" value="1"/>
</dbReference>
<dbReference type="NCBIfam" id="TIGR01851">
    <property type="entry name" value="argC_other"/>
    <property type="match status" value="1"/>
</dbReference>
<gene>
    <name evidence="6 8" type="primary">argC</name>
    <name evidence="8" type="ORF">H8717_11340</name>
</gene>
<dbReference type="InterPro" id="IPR050085">
    <property type="entry name" value="AGPR"/>
</dbReference>
<comment type="function">
    <text evidence="6">Catalyzes the NADPH-dependent reduction of N-acetyl-5-glutamyl phosphate to yield N-acetyl-L-glutamate 5-semialdehyde.</text>
</comment>
<dbReference type="CDD" id="cd17896">
    <property type="entry name" value="AGPR_2_N"/>
    <property type="match status" value="1"/>
</dbReference>
<dbReference type="GO" id="GO:0003942">
    <property type="term" value="F:N-acetyl-gamma-glutamyl-phosphate reductase activity"/>
    <property type="evidence" value="ECO:0007669"/>
    <property type="project" value="UniProtKB-EC"/>
</dbReference>
<evidence type="ECO:0000256" key="2">
    <source>
        <dbReference type="ARBA" id="ARBA00022571"/>
    </source>
</evidence>
<feature type="active site" evidence="6">
    <location>
        <position position="116"/>
    </location>
</feature>
<dbReference type="Gene3D" id="3.40.50.720">
    <property type="entry name" value="NAD(P)-binding Rossmann-like Domain"/>
    <property type="match status" value="1"/>
</dbReference>
<dbReference type="SUPFAM" id="SSF51735">
    <property type="entry name" value="NAD(P)-binding Rossmann-fold domains"/>
    <property type="match status" value="1"/>
</dbReference>
<dbReference type="Pfam" id="PF22698">
    <property type="entry name" value="Semialdhyde_dhC_1"/>
    <property type="match status" value="1"/>
</dbReference>
<evidence type="ECO:0000256" key="3">
    <source>
        <dbReference type="ARBA" id="ARBA00022605"/>
    </source>
</evidence>
<dbReference type="HAMAP" id="MF_01110">
    <property type="entry name" value="ArgC_type2"/>
    <property type="match status" value="1"/>
</dbReference>
<comment type="catalytic activity">
    <reaction evidence="6">
        <text>N-acetyl-L-glutamate 5-semialdehyde + phosphate + NADP(+) = N-acetyl-L-glutamyl 5-phosphate + NADPH + H(+)</text>
        <dbReference type="Rhea" id="RHEA:21588"/>
        <dbReference type="ChEBI" id="CHEBI:15378"/>
        <dbReference type="ChEBI" id="CHEBI:29123"/>
        <dbReference type="ChEBI" id="CHEBI:43474"/>
        <dbReference type="ChEBI" id="CHEBI:57783"/>
        <dbReference type="ChEBI" id="CHEBI:57936"/>
        <dbReference type="ChEBI" id="CHEBI:58349"/>
        <dbReference type="EC" id="1.2.1.38"/>
    </reaction>
</comment>
<keyword evidence="9" id="KW-1185">Reference proteome</keyword>
<evidence type="ECO:0000256" key="5">
    <source>
        <dbReference type="ARBA" id="ARBA00023002"/>
    </source>
</evidence>
<dbReference type="SUPFAM" id="SSF55347">
    <property type="entry name" value="Glyceraldehyde-3-phosphate dehydrogenase-like, C-terminal domain"/>
    <property type="match status" value="1"/>
</dbReference>
<dbReference type="Gene3D" id="3.30.360.10">
    <property type="entry name" value="Dihydrodipicolinate Reductase, domain 2"/>
    <property type="match status" value="1"/>
</dbReference>
<reference evidence="8 9" key="1">
    <citation type="submission" date="2020-08" db="EMBL/GenBank/DDBJ databases">
        <title>Genome public.</title>
        <authorList>
            <person name="Liu C."/>
            <person name="Sun Q."/>
        </authorList>
    </citation>
    <scope>NUCLEOTIDE SEQUENCE [LARGE SCALE GENOMIC DNA]</scope>
    <source>
        <strain evidence="8 9">BX1</strain>
    </source>
</reference>
<keyword evidence="2 6" id="KW-0055">Arginine biosynthesis</keyword>
<dbReference type="EMBL" id="JACRTB010000019">
    <property type="protein sequence ID" value="MBC8576996.1"/>
    <property type="molecule type" value="Genomic_DNA"/>
</dbReference>
<evidence type="ECO:0000313" key="8">
    <source>
        <dbReference type="EMBL" id="MBC8576996.1"/>
    </source>
</evidence>
<evidence type="ECO:0000256" key="1">
    <source>
        <dbReference type="ARBA" id="ARBA00022490"/>
    </source>
</evidence>
<name>A0ABR7NKR4_9FIRM</name>
<comment type="similarity">
    <text evidence="6">Belongs to the NAGSA dehydrogenase family. Type 2 subfamily.</text>
</comment>
<dbReference type="EC" id="1.2.1.38" evidence="6"/>
<evidence type="ECO:0000256" key="6">
    <source>
        <dbReference type="HAMAP-Rule" id="MF_01110"/>
    </source>
</evidence>
<evidence type="ECO:0000256" key="4">
    <source>
        <dbReference type="ARBA" id="ARBA00022857"/>
    </source>
</evidence>